<dbReference type="Pfam" id="PF00728">
    <property type="entry name" value="Glyco_hydro_20"/>
    <property type="match status" value="1"/>
</dbReference>
<keyword evidence="9" id="KW-1185">Reference proteome</keyword>
<dbReference type="EC" id="3.2.1.52" evidence="3"/>
<dbReference type="Proteomes" id="UP001603857">
    <property type="component" value="Unassembled WGS sequence"/>
</dbReference>
<dbReference type="InterPro" id="IPR015883">
    <property type="entry name" value="Glyco_hydro_20_cat"/>
</dbReference>
<name>A0ABD1L7X9_9FABA</name>
<dbReference type="InterPro" id="IPR017853">
    <property type="entry name" value="GH"/>
</dbReference>
<evidence type="ECO:0000256" key="3">
    <source>
        <dbReference type="ARBA" id="ARBA00012663"/>
    </source>
</evidence>
<sequence>METVGGSKSGCTSQKGLPMEGYDREEEAKLVLGGEVALWLEQANSIVLDARIWPRSFALAKTLWSGNMDEKGVKRYAEPTDSLYT</sequence>
<evidence type="ECO:0000313" key="8">
    <source>
        <dbReference type="EMBL" id="KAL2319473.1"/>
    </source>
</evidence>
<dbReference type="AlphaFoldDB" id="A0ABD1L7X9"/>
<feature type="region of interest" description="Disordered" evidence="6">
    <location>
        <begin position="1"/>
        <end position="20"/>
    </location>
</feature>
<evidence type="ECO:0000313" key="9">
    <source>
        <dbReference type="Proteomes" id="UP001603857"/>
    </source>
</evidence>
<dbReference type="PRINTS" id="PR00738">
    <property type="entry name" value="GLHYDRLASE20"/>
</dbReference>
<comment type="catalytic activity">
    <reaction evidence="1">
        <text>Hydrolysis of terminal non-reducing N-acetyl-D-hexosamine residues in N-acetyl-beta-D-hexosaminides.</text>
        <dbReference type="EC" id="3.2.1.52"/>
    </reaction>
</comment>
<feature type="domain" description="Glycoside hydrolase family 20 catalytic" evidence="7">
    <location>
        <begin position="23"/>
        <end position="66"/>
    </location>
</feature>
<dbReference type="Gene3D" id="3.20.20.80">
    <property type="entry name" value="Glycosidases"/>
    <property type="match status" value="1"/>
</dbReference>
<dbReference type="GO" id="GO:0004563">
    <property type="term" value="F:beta-N-acetylhexosaminidase activity"/>
    <property type="evidence" value="ECO:0007669"/>
    <property type="project" value="UniProtKB-EC"/>
</dbReference>
<keyword evidence="4" id="KW-0732">Signal</keyword>
<dbReference type="PANTHER" id="PTHR22600">
    <property type="entry name" value="BETA-HEXOSAMINIDASE"/>
    <property type="match status" value="1"/>
</dbReference>
<keyword evidence="5" id="KW-0378">Hydrolase</keyword>
<reference evidence="8 9" key="1">
    <citation type="submission" date="2024-08" db="EMBL/GenBank/DDBJ databases">
        <title>Insights into the chromosomal genome structure of Flemingia macrophylla.</title>
        <authorList>
            <person name="Ding Y."/>
            <person name="Zhao Y."/>
            <person name="Bi W."/>
            <person name="Wu M."/>
            <person name="Zhao G."/>
            <person name="Gong Y."/>
            <person name="Li W."/>
            <person name="Zhang P."/>
        </authorList>
    </citation>
    <scope>NUCLEOTIDE SEQUENCE [LARGE SCALE GENOMIC DNA]</scope>
    <source>
        <strain evidence="8">DYQJB</strain>
        <tissue evidence="8">Leaf</tissue>
    </source>
</reference>
<evidence type="ECO:0000256" key="6">
    <source>
        <dbReference type="SAM" id="MobiDB-lite"/>
    </source>
</evidence>
<comment type="caution">
    <text evidence="8">The sequence shown here is derived from an EMBL/GenBank/DDBJ whole genome shotgun (WGS) entry which is preliminary data.</text>
</comment>
<dbReference type="InterPro" id="IPR025705">
    <property type="entry name" value="Beta_hexosaminidase_sua/sub"/>
</dbReference>
<dbReference type="EMBL" id="JBGMDY010000010">
    <property type="protein sequence ID" value="KAL2319473.1"/>
    <property type="molecule type" value="Genomic_DNA"/>
</dbReference>
<accession>A0ABD1L7X9</accession>
<evidence type="ECO:0000256" key="4">
    <source>
        <dbReference type="ARBA" id="ARBA00022729"/>
    </source>
</evidence>
<dbReference type="SUPFAM" id="SSF51445">
    <property type="entry name" value="(Trans)glycosidases"/>
    <property type="match status" value="1"/>
</dbReference>
<comment type="similarity">
    <text evidence="2">Belongs to the glycosyl hydrolase 20 family.</text>
</comment>
<protein>
    <recommendedName>
        <fullName evidence="3">beta-N-acetylhexosaminidase</fullName>
        <ecNumber evidence="3">3.2.1.52</ecNumber>
    </recommendedName>
</protein>
<evidence type="ECO:0000256" key="5">
    <source>
        <dbReference type="ARBA" id="ARBA00022801"/>
    </source>
</evidence>
<evidence type="ECO:0000256" key="2">
    <source>
        <dbReference type="ARBA" id="ARBA00006285"/>
    </source>
</evidence>
<evidence type="ECO:0000259" key="7">
    <source>
        <dbReference type="Pfam" id="PF00728"/>
    </source>
</evidence>
<organism evidence="8 9">
    <name type="scientific">Flemingia macrophylla</name>
    <dbReference type="NCBI Taxonomy" id="520843"/>
    <lineage>
        <taxon>Eukaryota</taxon>
        <taxon>Viridiplantae</taxon>
        <taxon>Streptophyta</taxon>
        <taxon>Embryophyta</taxon>
        <taxon>Tracheophyta</taxon>
        <taxon>Spermatophyta</taxon>
        <taxon>Magnoliopsida</taxon>
        <taxon>eudicotyledons</taxon>
        <taxon>Gunneridae</taxon>
        <taxon>Pentapetalae</taxon>
        <taxon>rosids</taxon>
        <taxon>fabids</taxon>
        <taxon>Fabales</taxon>
        <taxon>Fabaceae</taxon>
        <taxon>Papilionoideae</taxon>
        <taxon>50 kb inversion clade</taxon>
        <taxon>NPAAA clade</taxon>
        <taxon>indigoferoid/millettioid clade</taxon>
        <taxon>Phaseoleae</taxon>
        <taxon>Flemingia</taxon>
    </lineage>
</organism>
<gene>
    <name evidence="8" type="ORF">Fmac_028442</name>
</gene>
<dbReference type="PANTHER" id="PTHR22600:SF26">
    <property type="entry name" value="BETA-N-ACETYLHEXOSAMINIDASE"/>
    <property type="match status" value="1"/>
</dbReference>
<evidence type="ECO:0000256" key="1">
    <source>
        <dbReference type="ARBA" id="ARBA00001231"/>
    </source>
</evidence>
<proteinExistence type="inferred from homology"/>